<reference evidence="3" key="2">
    <citation type="submission" date="2023-10" db="EMBL/GenBank/DDBJ databases">
        <authorList>
            <person name="Khurajog B."/>
        </authorList>
    </citation>
    <scope>NUCLEOTIDE SEQUENCE</scope>
    <source>
        <strain evidence="3">BF14</strain>
    </source>
</reference>
<dbReference type="GO" id="GO:0016757">
    <property type="term" value="F:glycosyltransferase activity"/>
    <property type="evidence" value="ECO:0007669"/>
    <property type="project" value="UniProtKB-KW"/>
</dbReference>
<dbReference type="PANTHER" id="PTHR45947:SF3">
    <property type="entry name" value="SULFOQUINOVOSYL TRANSFERASE SQD2"/>
    <property type="match status" value="1"/>
</dbReference>
<keyword evidence="3" id="KW-0328">Glycosyltransferase</keyword>
<dbReference type="AlphaFoldDB" id="A0AAW8YKQ1"/>
<feature type="domain" description="Glycosyl transferase family 1" evidence="1">
    <location>
        <begin position="162"/>
        <end position="328"/>
    </location>
</feature>
<dbReference type="InterPro" id="IPR028098">
    <property type="entry name" value="Glyco_trans_4-like_N"/>
</dbReference>
<evidence type="ECO:0000259" key="2">
    <source>
        <dbReference type="Pfam" id="PF13439"/>
    </source>
</evidence>
<reference evidence="3" key="1">
    <citation type="journal article" date="2023" name="PeerJ">
        <title>Selection and evaluation of lactic acid bacteria from chicken feces in Thailand as potential probiotics.</title>
        <authorList>
            <person name="Khurajog B."/>
            <person name="Disastra Y."/>
            <person name="Lawwyne L.D."/>
            <person name="Sirichokchatchawan W."/>
            <person name="Niyomtham W."/>
            <person name="Yindee J."/>
            <person name="Hampson D.J."/>
            <person name="Prapasarakul N."/>
        </authorList>
    </citation>
    <scope>NUCLEOTIDE SEQUENCE</scope>
    <source>
        <strain evidence="3">BF14</strain>
    </source>
</reference>
<dbReference type="Gene3D" id="3.40.50.2000">
    <property type="entry name" value="Glycogen Phosphorylase B"/>
    <property type="match status" value="2"/>
</dbReference>
<protein>
    <submittedName>
        <fullName evidence="3">Glycosyltransferase family 4 protein</fullName>
        <ecNumber evidence="3">2.4.-.-</ecNumber>
    </submittedName>
</protein>
<evidence type="ECO:0000259" key="1">
    <source>
        <dbReference type="Pfam" id="PF00534"/>
    </source>
</evidence>
<evidence type="ECO:0000313" key="3">
    <source>
        <dbReference type="EMBL" id="MDV2910498.1"/>
    </source>
</evidence>
<sequence length="354" mass="39608">MILVVSNMYPSRKFPNYGVFVKNFVQELSQTQEVKVVALKKKQSKFLKGLGYLIFYLRVFFNYVSGKYSLVYVHYAGYNVPPILLGKFFNRKVPLIVNVHGSDVTPEKRLEEKTNFLTKKIVKKADLTVVPSAYFKEVVENKYGKIPIFVSPSSGVNRNLFKKQEVEKSTDHCYIGYVSRIDAEKGWDILLKAFKKVKAEIPNAKLVMVGGGAQDADAVQLIKDLGIKQDVEKIQMLSQAELVKIYNKLNVFVFPSTRAGESLGLVGLEAMACGTPVIGSDFGGIKTYTRDGYNGLLFKPGSQSDLENKIKKFYALDAAQQKAMGENAMATAQKYDSNLVNKKLIAEIKKFDGN</sequence>
<name>A0AAW8YKQ1_PEDAC</name>
<comment type="caution">
    <text evidence="3">The sequence shown here is derived from an EMBL/GenBank/DDBJ whole genome shotgun (WGS) entry which is preliminary data.</text>
</comment>
<dbReference type="SUPFAM" id="SSF53756">
    <property type="entry name" value="UDP-Glycosyltransferase/glycogen phosphorylase"/>
    <property type="match status" value="1"/>
</dbReference>
<gene>
    <name evidence="3" type="ORF">R0H03_01250</name>
</gene>
<dbReference type="EC" id="2.4.-.-" evidence="3"/>
<dbReference type="PANTHER" id="PTHR45947">
    <property type="entry name" value="SULFOQUINOVOSYL TRANSFERASE SQD2"/>
    <property type="match status" value="1"/>
</dbReference>
<dbReference type="EMBL" id="JAWJAX010000001">
    <property type="protein sequence ID" value="MDV2910498.1"/>
    <property type="molecule type" value="Genomic_DNA"/>
</dbReference>
<accession>A0AAW8YKQ1</accession>
<evidence type="ECO:0000313" key="4">
    <source>
        <dbReference type="Proteomes" id="UP001280415"/>
    </source>
</evidence>
<dbReference type="Proteomes" id="UP001280415">
    <property type="component" value="Unassembled WGS sequence"/>
</dbReference>
<feature type="domain" description="Glycosyltransferase subfamily 4-like N-terminal" evidence="2">
    <location>
        <begin position="36"/>
        <end position="144"/>
    </location>
</feature>
<dbReference type="Pfam" id="PF00534">
    <property type="entry name" value="Glycos_transf_1"/>
    <property type="match status" value="1"/>
</dbReference>
<dbReference type="InterPro" id="IPR001296">
    <property type="entry name" value="Glyco_trans_1"/>
</dbReference>
<dbReference type="Pfam" id="PF13439">
    <property type="entry name" value="Glyco_transf_4"/>
    <property type="match status" value="1"/>
</dbReference>
<proteinExistence type="predicted"/>
<dbReference type="RefSeq" id="WP_317051864.1">
    <property type="nucleotide sequence ID" value="NZ_CP140878.1"/>
</dbReference>
<dbReference type="InterPro" id="IPR050194">
    <property type="entry name" value="Glycosyltransferase_grp1"/>
</dbReference>
<keyword evidence="3" id="KW-0808">Transferase</keyword>
<organism evidence="3 4">
    <name type="scientific">Pediococcus acidilactici</name>
    <dbReference type="NCBI Taxonomy" id="1254"/>
    <lineage>
        <taxon>Bacteria</taxon>
        <taxon>Bacillati</taxon>
        <taxon>Bacillota</taxon>
        <taxon>Bacilli</taxon>
        <taxon>Lactobacillales</taxon>
        <taxon>Lactobacillaceae</taxon>
        <taxon>Pediococcus</taxon>
        <taxon>Pediococcus acidilactici group</taxon>
    </lineage>
</organism>
<dbReference type="CDD" id="cd03801">
    <property type="entry name" value="GT4_PimA-like"/>
    <property type="match status" value="1"/>
</dbReference>